<dbReference type="EMBL" id="JAHBCL010000059">
    <property type="protein sequence ID" value="MBS7528768.1"/>
    <property type="molecule type" value="Genomic_DNA"/>
</dbReference>
<evidence type="ECO:0008006" key="3">
    <source>
        <dbReference type="Google" id="ProtNLM"/>
    </source>
</evidence>
<evidence type="ECO:0000313" key="2">
    <source>
        <dbReference type="Proteomes" id="UP000746471"/>
    </source>
</evidence>
<reference evidence="1 2" key="1">
    <citation type="submission" date="2021-05" db="EMBL/GenBank/DDBJ databases">
        <title>Fusibacter ferrireducens sp. nov., an anaerobic, sulfur- and Fe-reducing bacterium isolated from the mangrove sediment.</title>
        <authorList>
            <person name="Qiu D."/>
        </authorList>
    </citation>
    <scope>NUCLEOTIDE SEQUENCE [LARGE SCALE GENOMIC DNA]</scope>
    <source>
        <strain evidence="1 2">DSM 12116</strain>
    </source>
</reference>
<dbReference type="Proteomes" id="UP000746471">
    <property type="component" value="Unassembled WGS sequence"/>
</dbReference>
<keyword evidence="2" id="KW-1185">Reference proteome</keyword>
<sequence length="125" mass="14479">MKRKIILILLLVAIIVTISIHDKDYQINSVFKNMFDMESEALKKIYGSEVAEIFYLYDIDTYDTPKVSSISYSNTESVVDITIYKYEDSEQSYGNLVDSKSAFLRFKFKRIPILNLDLLEGITPE</sequence>
<organism evidence="1 2">
    <name type="scientific">Fusibacter paucivorans</name>
    <dbReference type="NCBI Taxonomy" id="76009"/>
    <lineage>
        <taxon>Bacteria</taxon>
        <taxon>Bacillati</taxon>
        <taxon>Bacillota</taxon>
        <taxon>Clostridia</taxon>
        <taxon>Eubacteriales</taxon>
        <taxon>Eubacteriales Family XII. Incertae Sedis</taxon>
        <taxon>Fusibacter</taxon>
    </lineage>
</organism>
<gene>
    <name evidence="1" type="ORF">KHM83_19050</name>
</gene>
<name>A0ABS5PUK2_9FIRM</name>
<accession>A0ABS5PUK2</accession>
<proteinExistence type="predicted"/>
<comment type="caution">
    <text evidence="1">The sequence shown here is derived from an EMBL/GenBank/DDBJ whole genome shotgun (WGS) entry which is preliminary data.</text>
</comment>
<protein>
    <recommendedName>
        <fullName evidence="3">DUF3139 domain-containing protein</fullName>
    </recommendedName>
</protein>
<evidence type="ECO:0000313" key="1">
    <source>
        <dbReference type="EMBL" id="MBS7528768.1"/>
    </source>
</evidence>
<dbReference type="RefSeq" id="WP_213238622.1">
    <property type="nucleotide sequence ID" value="NZ_JAHBCL010000059.1"/>
</dbReference>